<feature type="transmembrane region" description="Helical" evidence="1">
    <location>
        <begin position="6"/>
        <end position="26"/>
    </location>
</feature>
<reference evidence="2 3" key="1">
    <citation type="journal article" date="2019" name="Gigascience">
        <title>Whole-genome sequence of the oriental lung fluke Paragonimus westermani.</title>
        <authorList>
            <person name="Oey H."/>
            <person name="Zakrzewski M."/>
            <person name="Narain K."/>
            <person name="Devi K.R."/>
            <person name="Agatsuma T."/>
            <person name="Nawaratna S."/>
            <person name="Gobert G.N."/>
            <person name="Jones M.K."/>
            <person name="Ragan M.A."/>
            <person name="McManus D.P."/>
            <person name="Krause L."/>
        </authorList>
    </citation>
    <scope>NUCLEOTIDE SEQUENCE [LARGE SCALE GENOMIC DNA]</scope>
    <source>
        <strain evidence="2 3">IND2009</strain>
    </source>
</reference>
<dbReference type="EMBL" id="QNGE01000247">
    <property type="protein sequence ID" value="KAA3681239.1"/>
    <property type="molecule type" value="Genomic_DNA"/>
</dbReference>
<gene>
    <name evidence="2" type="ORF">DEA37_0008102</name>
</gene>
<accession>A0A5J4P0K9</accession>
<proteinExistence type="predicted"/>
<keyword evidence="1" id="KW-0812">Transmembrane</keyword>
<protein>
    <submittedName>
        <fullName evidence="2">Uncharacterized protein</fullName>
    </submittedName>
</protein>
<keyword evidence="3" id="KW-1185">Reference proteome</keyword>
<keyword evidence="1" id="KW-0472">Membrane</keyword>
<sequence length="130" mass="14328">MYEIGFSFLVLFSTICIDSITTFSIYGKRLNCLWSTECCLAFSILKSRFSVPTILGIPDFSPLAGSFMLDTDVATCAEAVLSAPPSGNIISRMIRAFPTFADSSLRETLNQLAAKCKVKLPIVFRMQHTV</sequence>
<comment type="caution">
    <text evidence="2">The sequence shown here is derived from an EMBL/GenBank/DDBJ whole genome shotgun (WGS) entry which is preliminary data.</text>
</comment>
<name>A0A5J4P0K9_9TREM</name>
<evidence type="ECO:0000313" key="2">
    <source>
        <dbReference type="EMBL" id="KAA3681239.1"/>
    </source>
</evidence>
<evidence type="ECO:0000313" key="3">
    <source>
        <dbReference type="Proteomes" id="UP000324629"/>
    </source>
</evidence>
<keyword evidence="1" id="KW-1133">Transmembrane helix</keyword>
<dbReference type="AlphaFoldDB" id="A0A5J4P0K9"/>
<dbReference type="Proteomes" id="UP000324629">
    <property type="component" value="Unassembled WGS sequence"/>
</dbReference>
<organism evidence="2 3">
    <name type="scientific">Paragonimus westermani</name>
    <dbReference type="NCBI Taxonomy" id="34504"/>
    <lineage>
        <taxon>Eukaryota</taxon>
        <taxon>Metazoa</taxon>
        <taxon>Spiralia</taxon>
        <taxon>Lophotrochozoa</taxon>
        <taxon>Platyhelminthes</taxon>
        <taxon>Trematoda</taxon>
        <taxon>Digenea</taxon>
        <taxon>Plagiorchiida</taxon>
        <taxon>Troglotremata</taxon>
        <taxon>Troglotrematidae</taxon>
        <taxon>Paragonimus</taxon>
    </lineage>
</organism>
<evidence type="ECO:0000256" key="1">
    <source>
        <dbReference type="SAM" id="Phobius"/>
    </source>
</evidence>